<sequence length="242" mass="25666">MTMFRLDGKHALVTGASRGIGFEAARQLRELGAEVTIAARRPEELRAAAERIGARWVPADVSRLVDVQRAVDAAGDVDILVSNAGGPPPGLPSQVDEEAWATGFETTFMSTVRLVDGVLAGMRERGWGRIIAITSLTVRRPALNLPVSNAMRAAVTNHLRTLSLEVAADGVTCNAVAPGYTATERLKRLHSDAAEARRVQESIPARRFGAPAEVAAAIAFLASNEAAYITGQEIVVDGGFTI</sequence>
<keyword evidence="2" id="KW-0560">Oxidoreductase</keyword>
<protein>
    <submittedName>
        <fullName evidence="3">Short-chain dehydrogenase</fullName>
    </submittedName>
</protein>
<dbReference type="EMBL" id="MBQD01000022">
    <property type="protein sequence ID" value="OCL33298.1"/>
    <property type="molecule type" value="Genomic_DNA"/>
</dbReference>
<evidence type="ECO:0000313" key="4">
    <source>
        <dbReference type="Proteomes" id="UP000093501"/>
    </source>
</evidence>
<accession>A0A1C0AL61</accession>
<evidence type="ECO:0000256" key="2">
    <source>
        <dbReference type="ARBA" id="ARBA00023002"/>
    </source>
</evidence>
<organism evidence="3 4">
    <name type="scientific">Tessaracoccus lapidicaptus</name>
    <dbReference type="NCBI Taxonomy" id="1427523"/>
    <lineage>
        <taxon>Bacteria</taxon>
        <taxon>Bacillati</taxon>
        <taxon>Actinomycetota</taxon>
        <taxon>Actinomycetes</taxon>
        <taxon>Propionibacteriales</taxon>
        <taxon>Propionibacteriaceae</taxon>
        <taxon>Tessaracoccus</taxon>
    </lineage>
</organism>
<name>A0A1C0AL61_9ACTN</name>
<evidence type="ECO:0000313" key="3">
    <source>
        <dbReference type="EMBL" id="OCL33298.1"/>
    </source>
</evidence>
<reference evidence="4" key="1">
    <citation type="submission" date="2016-07" db="EMBL/GenBank/DDBJ databases">
        <authorList>
            <person name="Florea S."/>
            <person name="Webb J.S."/>
            <person name="Jaromczyk J."/>
            <person name="Schardl C.L."/>
        </authorList>
    </citation>
    <scope>NUCLEOTIDE SEQUENCE [LARGE SCALE GENOMIC DNA]</scope>
    <source>
        <strain evidence="4">IPBSL-7</strain>
    </source>
</reference>
<dbReference type="PRINTS" id="PR00081">
    <property type="entry name" value="GDHRDH"/>
</dbReference>
<dbReference type="InterPro" id="IPR002347">
    <property type="entry name" value="SDR_fam"/>
</dbReference>
<dbReference type="InterPro" id="IPR050259">
    <property type="entry name" value="SDR"/>
</dbReference>
<dbReference type="AlphaFoldDB" id="A0A1C0AL61"/>
<dbReference type="FunFam" id="3.40.50.720:FF:000084">
    <property type="entry name" value="Short-chain dehydrogenase reductase"/>
    <property type="match status" value="1"/>
</dbReference>
<comment type="caution">
    <text evidence="3">The sequence shown here is derived from an EMBL/GenBank/DDBJ whole genome shotgun (WGS) entry which is preliminary data.</text>
</comment>
<dbReference type="RefSeq" id="WP_068751864.1">
    <property type="nucleotide sequence ID" value="NZ_LR214441.1"/>
</dbReference>
<dbReference type="PANTHER" id="PTHR42879:SF6">
    <property type="entry name" value="NADPH-DEPENDENT REDUCTASE BACG"/>
    <property type="match status" value="1"/>
</dbReference>
<evidence type="ECO:0000256" key="1">
    <source>
        <dbReference type="ARBA" id="ARBA00006484"/>
    </source>
</evidence>
<keyword evidence="4" id="KW-1185">Reference proteome</keyword>
<dbReference type="Gene3D" id="3.40.50.720">
    <property type="entry name" value="NAD(P)-binding Rossmann-like Domain"/>
    <property type="match status" value="1"/>
</dbReference>
<comment type="similarity">
    <text evidence="1">Belongs to the short-chain dehydrogenases/reductases (SDR) family.</text>
</comment>
<dbReference type="Proteomes" id="UP000093501">
    <property type="component" value="Unassembled WGS sequence"/>
</dbReference>
<dbReference type="SUPFAM" id="SSF51735">
    <property type="entry name" value="NAD(P)-binding Rossmann-fold domains"/>
    <property type="match status" value="1"/>
</dbReference>
<dbReference type="Pfam" id="PF13561">
    <property type="entry name" value="adh_short_C2"/>
    <property type="match status" value="1"/>
</dbReference>
<dbReference type="PANTHER" id="PTHR42879">
    <property type="entry name" value="3-OXOACYL-(ACYL-CARRIER-PROTEIN) REDUCTASE"/>
    <property type="match status" value="1"/>
</dbReference>
<gene>
    <name evidence="3" type="ORF">BCR15_05580</name>
</gene>
<dbReference type="GO" id="GO:0016491">
    <property type="term" value="F:oxidoreductase activity"/>
    <property type="evidence" value="ECO:0007669"/>
    <property type="project" value="UniProtKB-KW"/>
</dbReference>
<proteinExistence type="inferred from homology"/>
<dbReference type="InterPro" id="IPR036291">
    <property type="entry name" value="NAD(P)-bd_dom_sf"/>
</dbReference>